<name>A0A1T4LEV4_9FUSO</name>
<protein>
    <recommendedName>
        <fullName evidence="3">DUF4403 family protein</fullName>
    </recommendedName>
</protein>
<organism evidence="1 2">
    <name type="scientific">Cetobacterium ceti</name>
    <dbReference type="NCBI Taxonomy" id="180163"/>
    <lineage>
        <taxon>Bacteria</taxon>
        <taxon>Fusobacteriati</taxon>
        <taxon>Fusobacteriota</taxon>
        <taxon>Fusobacteriia</taxon>
        <taxon>Fusobacteriales</taxon>
        <taxon>Fusobacteriaceae</taxon>
        <taxon>Cetobacterium</taxon>
    </lineage>
</organism>
<sequence length="479" mass="53796">MNRKKNILLLSTFILLGSSIYGNDNLSQVDLNISVKKSFIENIINKELPTTMTDSGSGSQLFGGGSKNDLLSLGLNLLGNVDKKYTEKFRWNYSITRDPIAFSAKGQNIQGVANFNGTLKAQWDRETQGVDANLKGTAGISSNIVINKNWEIIAESTPIFTISQGTLPLKLNIYGMELKTDINVNKNIEQKIVSNLYKATDILDNKIREFDLRSLVEKQWLQLKHPILINQDYNLWLTVNPLDASYSNIVSDENNIGIKLGTNSQLHIYMGEKPKDLVLNSLPPMNYGEVKDTFNINLPVTATYSALNKELQKNINNKTFSLPLNSKLTLKDIEIFNENNNLKIDTNIALDILGFLNPNAKVISTVNLKYNETNSSFDKSDFDYTLVTDSTLLKFADKFLHGYIKSKISEKVFSMKTDSYITLLKHMAQEKVNSINLEDKAILKTSISSLTLKNILVKKNYITVITNIQGKSNLEIISK</sequence>
<accession>A0A1T4LEV4</accession>
<dbReference type="OrthoDB" id="92892at2"/>
<evidence type="ECO:0008006" key="3">
    <source>
        <dbReference type="Google" id="ProtNLM"/>
    </source>
</evidence>
<proteinExistence type="predicted"/>
<gene>
    <name evidence="1" type="ORF">SAMN02745174_00819</name>
</gene>
<dbReference type="EMBL" id="FUWX01000006">
    <property type="protein sequence ID" value="SJZ53156.1"/>
    <property type="molecule type" value="Genomic_DNA"/>
</dbReference>
<dbReference type="Pfam" id="PF14356">
    <property type="entry name" value="DUF4403"/>
    <property type="match status" value="1"/>
</dbReference>
<dbReference type="RefSeq" id="WP_078693355.1">
    <property type="nucleotide sequence ID" value="NZ_FUWX01000006.1"/>
</dbReference>
<dbReference type="STRING" id="180163.SAMN02745174_00819"/>
<evidence type="ECO:0000313" key="1">
    <source>
        <dbReference type="EMBL" id="SJZ53156.1"/>
    </source>
</evidence>
<keyword evidence="2" id="KW-1185">Reference proteome</keyword>
<dbReference type="Proteomes" id="UP000191153">
    <property type="component" value="Unassembled WGS sequence"/>
</dbReference>
<dbReference type="InterPro" id="IPR025515">
    <property type="entry name" value="DUF4403"/>
</dbReference>
<reference evidence="1 2" key="1">
    <citation type="submission" date="2017-02" db="EMBL/GenBank/DDBJ databases">
        <authorList>
            <person name="Peterson S.W."/>
        </authorList>
    </citation>
    <scope>NUCLEOTIDE SEQUENCE [LARGE SCALE GENOMIC DNA]</scope>
    <source>
        <strain evidence="1 2">ATCC 700028</strain>
    </source>
</reference>
<evidence type="ECO:0000313" key="2">
    <source>
        <dbReference type="Proteomes" id="UP000191153"/>
    </source>
</evidence>
<dbReference type="AlphaFoldDB" id="A0A1T4LEV4"/>